<dbReference type="RefSeq" id="XP_056685139.1">
    <property type="nucleotide sequence ID" value="XM_056829161.1"/>
</dbReference>
<organism evidence="13 14">
    <name type="scientific">Spinacia oleracea</name>
    <name type="common">Spinach</name>
    <dbReference type="NCBI Taxonomy" id="3562"/>
    <lineage>
        <taxon>Eukaryota</taxon>
        <taxon>Viridiplantae</taxon>
        <taxon>Streptophyta</taxon>
        <taxon>Embryophyta</taxon>
        <taxon>Tracheophyta</taxon>
        <taxon>Spermatophyta</taxon>
        <taxon>Magnoliopsida</taxon>
        <taxon>eudicotyledons</taxon>
        <taxon>Gunneridae</taxon>
        <taxon>Pentapetalae</taxon>
        <taxon>Caryophyllales</taxon>
        <taxon>Chenopodiaceae</taxon>
        <taxon>Chenopodioideae</taxon>
        <taxon>Anserineae</taxon>
        <taxon>Spinacia</taxon>
    </lineage>
</organism>
<evidence type="ECO:0000256" key="8">
    <source>
        <dbReference type="ARBA" id="ARBA00023158"/>
    </source>
</evidence>
<feature type="domain" description="Morc S5" evidence="12">
    <location>
        <begin position="359"/>
        <end position="497"/>
    </location>
</feature>
<evidence type="ECO:0000256" key="3">
    <source>
        <dbReference type="ARBA" id="ARBA00022722"/>
    </source>
</evidence>
<dbReference type="InterPro" id="IPR041006">
    <property type="entry name" value="Morc_S5"/>
</dbReference>
<evidence type="ECO:0000259" key="12">
    <source>
        <dbReference type="Pfam" id="PF17942"/>
    </source>
</evidence>
<keyword evidence="5" id="KW-0227">DNA damage</keyword>
<evidence type="ECO:0000256" key="10">
    <source>
        <dbReference type="ARBA" id="ARBA00023242"/>
    </source>
</evidence>
<keyword evidence="10" id="KW-0539">Nucleus</keyword>
<dbReference type="SUPFAM" id="SSF55874">
    <property type="entry name" value="ATPase domain of HSP90 chaperone/DNA topoisomerase II/histidine kinase"/>
    <property type="match status" value="1"/>
</dbReference>
<keyword evidence="3" id="KW-0540">Nuclease</keyword>
<feature type="coiled-coil region" evidence="11">
    <location>
        <begin position="631"/>
        <end position="662"/>
    </location>
</feature>
<dbReference type="Proteomes" id="UP000813463">
    <property type="component" value="Chromosome 5"/>
</dbReference>
<sequence>MLVEAVEFGQELFGSLIHQESYAHIPSLISSGLEVQHRGRTPNSEYNSSNAIMTTDQRNTCLQEQIQSPSQDTHLSAVPQRPRPLCRQFWKAENYDNLSNSSESLVPNTKTHLHVHPKFLHSNATSHKWAFGAVAELLDNAIDEIQNGATFVIVDKISDPKDGSPALLIQDDGGGMDPKAIRGCMSFGFSDKMSKKAIGQYGNGFKTSTMRLGADAIVFSRQMDSGILTQSIGLLSYTFLSHTGMDRIVIPMIDYEYTLTTASWKPLYRDSRESFQSNISIILQWSPYSTEAELLKQFDSIGSHGTKIIIYNLWLADDGHLELDFNSDPEDIRLKGSNNGRKDSRRLKTEEHIANQYRYSLRVYLSILYLQLPQNFSMILCGKVVEHHSITGDLEFPEFIVYRPQNRPTKEDDIITTIGFLKEAHDVNIHGFNVYHKNRLILPFWEVAPYMKNRGRGVVGVLEANFAEPVHNKQDFERTSLFQRLETRLKKMAWEYWDHHCGLIGYHVTRKPRASSIDSSYDCCAEPVELDDSTMSDPDNDDDDLVVDLLVGSISQRKGQQLDSTRTKNPLFSAHTSTHSSIIPDATTTENFTHVQLGSFGADEQSKREAMLMMQDNKKLQQKCLEFVKREKELTQKVLLLKKELEDERKKYGRMLSELSQLKTP</sequence>
<keyword evidence="4" id="KW-0255">Endonuclease</keyword>
<evidence type="ECO:0000256" key="6">
    <source>
        <dbReference type="ARBA" id="ARBA00022853"/>
    </source>
</evidence>
<gene>
    <name evidence="14" type="primary">LOC110797021</name>
</gene>
<evidence type="ECO:0000256" key="1">
    <source>
        <dbReference type="ARBA" id="ARBA00004123"/>
    </source>
</evidence>
<evidence type="ECO:0000256" key="9">
    <source>
        <dbReference type="ARBA" id="ARBA00023204"/>
    </source>
</evidence>
<evidence type="ECO:0000256" key="2">
    <source>
        <dbReference type="ARBA" id="ARBA00007845"/>
    </source>
</evidence>
<keyword evidence="4" id="KW-0378">Hydrolase</keyword>
<evidence type="ECO:0000256" key="5">
    <source>
        <dbReference type="ARBA" id="ARBA00022763"/>
    </source>
</evidence>
<proteinExistence type="inferred from homology"/>
<dbReference type="PANTHER" id="PTHR23336:SF44">
    <property type="entry name" value="PROTEIN MICRORCHIDIA 6"/>
    <property type="match status" value="1"/>
</dbReference>
<evidence type="ECO:0000256" key="4">
    <source>
        <dbReference type="ARBA" id="ARBA00022759"/>
    </source>
</evidence>
<reference evidence="13" key="1">
    <citation type="journal article" date="2021" name="Nat. Commun.">
        <title>Genomic analyses provide insights into spinach domestication and the genetic basis of agronomic traits.</title>
        <authorList>
            <person name="Cai X."/>
            <person name="Sun X."/>
            <person name="Xu C."/>
            <person name="Sun H."/>
            <person name="Wang X."/>
            <person name="Ge C."/>
            <person name="Zhang Z."/>
            <person name="Wang Q."/>
            <person name="Fei Z."/>
            <person name="Jiao C."/>
            <person name="Wang Q."/>
        </authorList>
    </citation>
    <scope>NUCLEOTIDE SEQUENCE [LARGE SCALE GENOMIC DNA]</scope>
    <source>
        <strain evidence="13">cv. Varoflay</strain>
    </source>
</reference>
<keyword evidence="6" id="KW-0156">Chromatin regulator</keyword>
<evidence type="ECO:0000313" key="14">
    <source>
        <dbReference type="RefSeq" id="XP_056685139.1"/>
    </source>
</evidence>
<dbReference type="InterPro" id="IPR045261">
    <property type="entry name" value="MORC_ATPase"/>
</dbReference>
<dbReference type="Gene3D" id="3.30.565.10">
    <property type="entry name" value="Histidine kinase-like ATPase, C-terminal domain"/>
    <property type="match status" value="1"/>
</dbReference>
<keyword evidence="7 11" id="KW-0175">Coiled coil</keyword>
<comment type="subcellular location">
    <subcellularLocation>
        <location evidence="1">Nucleus</location>
    </subcellularLocation>
</comment>
<protein>
    <submittedName>
        <fullName evidence="14">Protein MICRORCHIDIA 6</fullName>
    </submittedName>
</protein>
<dbReference type="Pfam" id="PF17942">
    <property type="entry name" value="Morc6_S5"/>
    <property type="match status" value="1"/>
</dbReference>
<accession>A0ABM3QP45</accession>
<dbReference type="Pfam" id="PF13589">
    <property type="entry name" value="HATPase_c_3"/>
    <property type="match status" value="1"/>
</dbReference>
<dbReference type="InterPro" id="IPR036890">
    <property type="entry name" value="HATPase_C_sf"/>
</dbReference>
<evidence type="ECO:0000256" key="11">
    <source>
        <dbReference type="SAM" id="Coils"/>
    </source>
</evidence>
<keyword evidence="8" id="KW-0943">RNA-mediated gene silencing</keyword>
<reference evidence="14" key="2">
    <citation type="submission" date="2025-08" db="UniProtKB">
        <authorList>
            <consortium name="RefSeq"/>
        </authorList>
    </citation>
    <scope>IDENTIFICATION</scope>
    <source>
        <tissue evidence="14">Leaf</tissue>
    </source>
</reference>
<keyword evidence="9" id="KW-0234">DNA repair</keyword>
<evidence type="ECO:0000313" key="13">
    <source>
        <dbReference type="Proteomes" id="UP000813463"/>
    </source>
</evidence>
<name>A0ABM3QP45_SPIOL</name>
<dbReference type="GeneID" id="110797021"/>
<dbReference type="PANTHER" id="PTHR23336">
    <property type="entry name" value="ZINC FINGER CW-TYPE COILED-COIL DOMAIN PROTEIN 3"/>
    <property type="match status" value="1"/>
</dbReference>
<keyword evidence="13" id="KW-1185">Reference proteome</keyword>
<evidence type="ECO:0000256" key="7">
    <source>
        <dbReference type="ARBA" id="ARBA00023054"/>
    </source>
</evidence>
<comment type="similarity">
    <text evidence="2">Belongs to the MORC ATPase protein family.</text>
</comment>